<evidence type="ECO:0000313" key="2">
    <source>
        <dbReference type="Proteomes" id="UP000683551"/>
    </source>
</evidence>
<dbReference type="AlphaFoldDB" id="A0A9E6SXT5"/>
<dbReference type="EMBL" id="CP071137">
    <property type="protein sequence ID" value="QWY77827.1"/>
    <property type="molecule type" value="Genomic_DNA"/>
</dbReference>
<organism evidence="1 2">
    <name type="scientific">Ferrovum myxofaciens</name>
    <dbReference type="NCBI Taxonomy" id="416213"/>
    <lineage>
        <taxon>Bacteria</taxon>
        <taxon>Pseudomonadati</taxon>
        <taxon>Pseudomonadota</taxon>
        <taxon>Betaproteobacteria</taxon>
        <taxon>Ferrovales</taxon>
        <taxon>Ferrovaceae</taxon>
        <taxon>Ferrovum</taxon>
    </lineage>
</organism>
<gene>
    <name evidence="1" type="ORF">JZL65_01690</name>
</gene>
<dbReference type="Proteomes" id="UP000683551">
    <property type="component" value="Chromosome"/>
</dbReference>
<reference evidence="1" key="1">
    <citation type="submission" date="2021-02" db="EMBL/GenBank/DDBJ databases">
        <title>Comparative genomics of Ferrovum myxofaciens strains, predominant extremophile bacteria forming large biofilm stalactites in acid mine ecosystems.</title>
        <authorList>
            <person name="Burkartova K."/>
            <person name="Ridl J."/>
            <person name="Pajer P."/>
            <person name="Falteisek L."/>
        </authorList>
    </citation>
    <scope>NUCLEOTIDE SEQUENCE</scope>
    <source>
        <strain evidence="1">MI1III</strain>
    </source>
</reference>
<accession>A0A9E6SXT5</accession>
<proteinExistence type="predicted"/>
<dbReference type="RefSeq" id="WP_273145336.1">
    <property type="nucleotide sequence ID" value="NZ_CP053675.1"/>
</dbReference>
<protein>
    <submittedName>
        <fullName evidence="1">Uncharacterized protein</fullName>
    </submittedName>
</protein>
<evidence type="ECO:0000313" key="1">
    <source>
        <dbReference type="EMBL" id="QWY77827.1"/>
    </source>
</evidence>
<sequence length="184" mass="20986">MEEKRHRIASKREPGRRERLIERSLVMVRRVNELVEAIDQVEKMLEDCGALLNVSQPPISGKIGLRWWKMRGEQADREPVVVIWNRGRSRRFYPKRVEICGLGRKVKNGKGFALGGDITRDVVRVMVMGLKLRDGLLKSLMQLERAIRSGGVMGVGDQIEGWEVDVGYWRTVMGGRLDGRFEGG</sequence>
<name>A0A9E6SXT5_9PROT</name>